<dbReference type="InterPro" id="IPR037185">
    <property type="entry name" value="EmrE-like"/>
</dbReference>
<dbReference type="Pfam" id="PF00892">
    <property type="entry name" value="EamA"/>
    <property type="match status" value="1"/>
</dbReference>
<evidence type="ECO:0000313" key="3">
    <source>
        <dbReference type="EMBL" id="AIF15394.1"/>
    </source>
</evidence>
<feature type="transmembrane region" description="Helical" evidence="1">
    <location>
        <begin position="165"/>
        <end position="184"/>
    </location>
</feature>
<feature type="transmembrane region" description="Helical" evidence="1">
    <location>
        <begin position="56"/>
        <end position="78"/>
    </location>
</feature>
<sequence>MPTSAILLVLASAVLHACWNNLLHRSSDPPTAIVVSYLGSGLVLLPALVLDPPTEVLGWAVLSALAHACYLSMLGSAYREGSLSVAYPIARGTAPLLIGLGGWVFLSETPSTATTVGLVVLTGGLFLLGGLANRLRERRAVVFAVATGLATVGYSLIDARSVDQTGILGYLAVLLLLGGSLALAARRPGLSRLRNVVREGILISLGQGGAYALVLVAFQQAQAGQVAGLRQISVVIGTLVAREALGPRAFWGAVAVAVGAVLVIW</sequence>
<feature type="transmembrane region" description="Helical" evidence="1">
    <location>
        <begin position="30"/>
        <end position="50"/>
    </location>
</feature>
<feature type="transmembrane region" description="Helical" evidence="1">
    <location>
        <begin position="140"/>
        <end position="159"/>
    </location>
</feature>
<evidence type="ECO:0000259" key="2">
    <source>
        <dbReference type="Pfam" id="PF00892"/>
    </source>
</evidence>
<protein>
    <submittedName>
        <fullName evidence="3">Permeases of the drug/metabolite transporter family protein, permease component</fullName>
    </submittedName>
</protein>
<dbReference type="SUPFAM" id="SSF103481">
    <property type="entry name" value="Multidrug resistance efflux transporter EmrE"/>
    <property type="match status" value="1"/>
</dbReference>
<feature type="transmembrane region" description="Helical" evidence="1">
    <location>
        <begin position="248"/>
        <end position="264"/>
    </location>
</feature>
<feature type="domain" description="EamA" evidence="2">
    <location>
        <begin position="4"/>
        <end position="128"/>
    </location>
</feature>
<feature type="transmembrane region" description="Helical" evidence="1">
    <location>
        <begin position="112"/>
        <end position="133"/>
    </location>
</feature>
<evidence type="ECO:0000256" key="1">
    <source>
        <dbReference type="SAM" id="Phobius"/>
    </source>
</evidence>
<keyword evidence="1" id="KW-1133">Transmembrane helix</keyword>
<dbReference type="EMBL" id="KF901027">
    <property type="protein sequence ID" value="AIF15394.1"/>
    <property type="molecule type" value="Genomic_DNA"/>
</dbReference>
<dbReference type="Gene3D" id="1.10.3730.20">
    <property type="match status" value="1"/>
</dbReference>
<keyword evidence="1" id="KW-0812">Transmembrane</keyword>
<dbReference type="GO" id="GO:0016020">
    <property type="term" value="C:membrane"/>
    <property type="evidence" value="ECO:0007669"/>
    <property type="project" value="InterPro"/>
</dbReference>
<dbReference type="AlphaFoldDB" id="A0A075HHE6"/>
<feature type="transmembrane region" description="Helical" evidence="1">
    <location>
        <begin position="6"/>
        <end position="23"/>
    </location>
</feature>
<organism evidence="3">
    <name type="scientific">uncultured marine thaumarchaeote KM3_70_D04</name>
    <dbReference type="NCBI Taxonomy" id="1456250"/>
    <lineage>
        <taxon>Archaea</taxon>
        <taxon>Nitrososphaerota</taxon>
        <taxon>environmental samples</taxon>
    </lineage>
</organism>
<feature type="transmembrane region" description="Helical" evidence="1">
    <location>
        <begin position="85"/>
        <end position="106"/>
    </location>
</feature>
<reference evidence="3" key="1">
    <citation type="journal article" date="2014" name="Genome Biol. Evol.">
        <title>Pangenome evidence for extensive interdomain horizontal transfer affecting lineage core and shell genes in uncultured planktonic thaumarchaeota and euryarchaeota.</title>
        <authorList>
            <person name="Deschamps P."/>
            <person name="Zivanovic Y."/>
            <person name="Moreira D."/>
            <person name="Rodriguez-Valera F."/>
            <person name="Lopez-Garcia P."/>
        </authorList>
    </citation>
    <scope>NUCLEOTIDE SEQUENCE</scope>
</reference>
<dbReference type="InterPro" id="IPR000620">
    <property type="entry name" value="EamA_dom"/>
</dbReference>
<accession>A0A075HHE6</accession>
<name>A0A075HHE6_9ARCH</name>
<keyword evidence="1" id="KW-0472">Membrane</keyword>
<proteinExistence type="predicted"/>
<feature type="transmembrane region" description="Helical" evidence="1">
    <location>
        <begin position="196"/>
        <end position="218"/>
    </location>
</feature>